<feature type="coiled-coil region" evidence="1">
    <location>
        <begin position="242"/>
        <end position="276"/>
    </location>
</feature>
<evidence type="ECO:0000313" key="3">
    <source>
        <dbReference type="EMBL" id="ALO80074.1"/>
    </source>
</evidence>
<dbReference type="EMBL" id="KT962245">
    <property type="protein sequence ID" value="ALO80074.1"/>
    <property type="molecule type" value="Genomic_RNA"/>
</dbReference>
<accession>A0A0S2MVW9</accession>
<evidence type="ECO:0000256" key="2">
    <source>
        <dbReference type="SAM" id="MobiDB-lite"/>
    </source>
</evidence>
<dbReference type="Proteomes" id="UP000229115">
    <property type="component" value="Segment"/>
</dbReference>
<proteinExistence type="predicted"/>
<sequence>MSQEEEKVMSFDDLLKAVNPEAAEIKDVEEEVTLENMVIEGEKPKVPDTVEVEVPDSTETKTTEETETSETEAQIEKDKPKTTSEYAKVAKALLAKGSWQNVLIEDGEGNQVELSELEDLDEETFFQIKEDQDSEVKKSYEKNYLSIENVDERRKQVADLVLKGGDLKDIFGSKENVESYLDPYKGVDLDNEQVQSNIYYNHLLNKGYSDKAARFELAEKKKELNLDTEVAKIVENTNIKAKEYVASKQKELEDNNKRLEQEEKEYKKNLTKALKSREIGDTYTKKYVDLATKRTEEGDFAIDSLYNEMMQDPEKAIDLIAFISDKEAFLKKYESKAKTEVTKDALRSVKIMKPKAKNPVRQEKEKEEGFDIPMAE</sequence>
<protein>
    <submittedName>
        <fullName evidence="3">Uncharacterized protein</fullName>
    </submittedName>
</protein>
<name>A0A0S2MVW9_9CAUD</name>
<keyword evidence="1" id="KW-0175">Coiled coil</keyword>
<feature type="compositionally biased region" description="Basic and acidic residues" evidence="2">
    <location>
        <begin position="360"/>
        <end position="369"/>
    </location>
</feature>
<evidence type="ECO:0000313" key="4">
    <source>
        <dbReference type="Proteomes" id="UP000229115"/>
    </source>
</evidence>
<organism evidence="3 4">
    <name type="scientific">Cellulophaga phage phi4:1_13</name>
    <dbReference type="NCBI Taxonomy" id="1747284"/>
    <lineage>
        <taxon>Viruses</taxon>
        <taxon>Duplodnaviria</taxon>
        <taxon>Heunggongvirae</taxon>
        <taxon>Uroviricota</taxon>
        <taxon>Caudoviricetes</taxon>
        <taxon>Lightbulbvirus</taxon>
        <taxon>Lightbulbvirus Cba41</taxon>
    </lineage>
</organism>
<reference evidence="3 4" key="1">
    <citation type="submission" date="2015-10" db="EMBL/GenBank/DDBJ databases">
        <title>Large-scale maps of variable infection efficiencies in aquatic Bacteriodetes phage-host model systems.</title>
        <authorList>
            <person name="Holmfeldt K."/>
            <person name="Solonenko N."/>
            <person name="Howard-Varona C."/>
            <person name="Moreno M."/>
            <person name="Malmstrom R.R."/>
            <person name="Blow M.J."/>
            <person name="Sullivan M.B."/>
        </authorList>
    </citation>
    <scope>NUCLEOTIDE SEQUENCE [LARGE SCALE GENOMIC DNA]</scope>
</reference>
<feature type="region of interest" description="Disordered" evidence="2">
    <location>
        <begin position="39"/>
        <end position="82"/>
    </location>
</feature>
<evidence type="ECO:0000256" key="1">
    <source>
        <dbReference type="SAM" id="Coils"/>
    </source>
</evidence>
<gene>
    <name evidence="3" type="ORF">Phi4113_065</name>
</gene>
<feature type="region of interest" description="Disordered" evidence="2">
    <location>
        <begin position="353"/>
        <end position="376"/>
    </location>
</feature>